<feature type="transmembrane region" description="Helical" evidence="5">
    <location>
        <begin position="155"/>
        <end position="180"/>
    </location>
</feature>
<name>V4TGE1_9HYPH</name>
<evidence type="ECO:0000313" key="7">
    <source>
        <dbReference type="EMBL" id="ESR25183.1"/>
    </source>
</evidence>
<gene>
    <name evidence="7" type="ORF">N177_1929</name>
</gene>
<dbReference type="PROSITE" id="PS50928">
    <property type="entry name" value="ABC_TM1"/>
    <property type="match status" value="1"/>
</dbReference>
<dbReference type="PANTHER" id="PTHR43632:SF1">
    <property type="entry name" value="PERMEASE COMPONENT OF TUNGSTATE ABC TRANSPORTER"/>
    <property type="match status" value="1"/>
</dbReference>
<sequence length="233" mass="23835">MDGQGAFVTAINLIVSGDAALAEIVGLSLRVTLSAVFLSCLVGLPAGAALALARFPGRGGVIVVFNSLMGLPPVVAGLVVYLTLSRSGPLGPLALLFTPTAMIIAQTVLITPIIVSLTRSVIEDLWREYEDQLRSLGSSALRAVPTLLWDGRFSLVTVVLAGLGRAMAEVGAVLIVGGNIAGHTRTMTTAIALETARGDLALALGLGIILLSLTLLLNAGAFVSGRVAQRTAG</sequence>
<comment type="subcellular location">
    <subcellularLocation>
        <location evidence="1">Cell membrane</location>
        <topology evidence="1">Multi-pass membrane protein</topology>
    </subcellularLocation>
</comment>
<dbReference type="PANTHER" id="PTHR43632">
    <property type="entry name" value="PERMEASE COMPONENT OF TUNGSTATE ABC TRANSPORTER"/>
    <property type="match status" value="1"/>
</dbReference>
<dbReference type="STRING" id="631454.N177_1929"/>
<dbReference type="AlphaFoldDB" id="V4TGE1"/>
<dbReference type="OrthoDB" id="9781724at2"/>
<dbReference type="PATRIC" id="fig|631454.5.peg.1907"/>
<dbReference type="RefSeq" id="WP_023432069.1">
    <property type="nucleotide sequence ID" value="NZ_AWXZ01000025.1"/>
</dbReference>
<dbReference type="Proteomes" id="UP000017819">
    <property type="component" value="Unassembled WGS sequence"/>
</dbReference>
<evidence type="ECO:0000256" key="5">
    <source>
        <dbReference type="SAM" id="Phobius"/>
    </source>
</evidence>
<keyword evidence="3 5" id="KW-1133">Transmembrane helix</keyword>
<accession>V4TGE1</accession>
<proteinExistence type="predicted"/>
<protein>
    <submittedName>
        <fullName evidence="7">ABC-type tungstate transport system, permease protein</fullName>
    </submittedName>
</protein>
<evidence type="ECO:0000256" key="2">
    <source>
        <dbReference type="ARBA" id="ARBA00022692"/>
    </source>
</evidence>
<dbReference type="EMBL" id="AWXZ01000025">
    <property type="protein sequence ID" value="ESR25183.1"/>
    <property type="molecule type" value="Genomic_DNA"/>
</dbReference>
<comment type="caution">
    <text evidence="7">The sequence shown here is derived from an EMBL/GenBank/DDBJ whole genome shotgun (WGS) entry which is preliminary data.</text>
</comment>
<evidence type="ECO:0000256" key="1">
    <source>
        <dbReference type="ARBA" id="ARBA00004651"/>
    </source>
</evidence>
<evidence type="ECO:0000313" key="8">
    <source>
        <dbReference type="Proteomes" id="UP000017819"/>
    </source>
</evidence>
<feature type="transmembrane region" description="Helical" evidence="5">
    <location>
        <begin position="96"/>
        <end position="117"/>
    </location>
</feature>
<evidence type="ECO:0000256" key="3">
    <source>
        <dbReference type="ARBA" id="ARBA00022989"/>
    </source>
</evidence>
<dbReference type="GO" id="GO:0055085">
    <property type="term" value="P:transmembrane transport"/>
    <property type="evidence" value="ECO:0007669"/>
    <property type="project" value="InterPro"/>
</dbReference>
<feature type="domain" description="ABC transmembrane type-1" evidence="6">
    <location>
        <begin position="25"/>
        <end position="219"/>
    </location>
</feature>
<dbReference type="GO" id="GO:0005886">
    <property type="term" value="C:plasma membrane"/>
    <property type="evidence" value="ECO:0007669"/>
    <property type="project" value="UniProtKB-SubCell"/>
</dbReference>
<evidence type="ECO:0000259" key="6">
    <source>
        <dbReference type="PROSITE" id="PS50928"/>
    </source>
</evidence>
<feature type="transmembrane region" description="Helical" evidence="5">
    <location>
        <begin position="32"/>
        <end position="53"/>
    </location>
</feature>
<dbReference type="NCBIfam" id="NF038017">
    <property type="entry name" value="ABC_perm1"/>
    <property type="match status" value="1"/>
</dbReference>
<dbReference type="InterPro" id="IPR049783">
    <property type="entry name" value="ABC_perm_TupB-like"/>
</dbReference>
<feature type="transmembrane region" description="Helical" evidence="5">
    <location>
        <begin position="200"/>
        <end position="223"/>
    </location>
</feature>
<keyword evidence="4 5" id="KW-0472">Membrane</keyword>
<keyword evidence="8" id="KW-1185">Reference proteome</keyword>
<dbReference type="InterPro" id="IPR000515">
    <property type="entry name" value="MetI-like"/>
</dbReference>
<reference evidence="7 8" key="1">
    <citation type="journal article" date="2014" name="Genome Announc.">
        <title>Draft Genome Sequence of Lutibaculum baratangense Strain AMV1T, Isolated from a Mud Volcano in Andamans, India.</title>
        <authorList>
            <person name="Singh A."/>
            <person name="Sreenivas A."/>
            <person name="Sathyanarayana Reddy G."/>
            <person name="Pinnaka A.K."/>
            <person name="Shivaji S."/>
        </authorList>
    </citation>
    <scope>NUCLEOTIDE SEQUENCE [LARGE SCALE GENOMIC DNA]</scope>
    <source>
        <strain evidence="7 8">AMV1</strain>
    </source>
</reference>
<feature type="transmembrane region" description="Helical" evidence="5">
    <location>
        <begin position="60"/>
        <end position="84"/>
    </location>
</feature>
<dbReference type="SUPFAM" id="SSF161098">
    <property type="entry name" value="MetI-like"/>
    <property type="match status" value="1"/>
</dbReference>
<organism evidence="7 8">
    <name type="scientific">Lutibaculum baratangense AMV1</name>
    <dbReference type="NCBI Taxonomy" id="631454"/>
    <lineage>
        <taxon>Bacteria</taxon>
        <taxon>Pseudomonadati</taxon>
        <taxon>Pseudomonadota</taxon>
        <taxon>Alphaproteobacteria</taxon>
        <taxon>Hyphomicrobiales</taxon>
        <taxon>Tepidamorphaceae</taxon>
        <taxon>Lutibaculum</taxon>
    </lineage>
</organism>
<evidence type="ECO:0000256" key="4">
    <source>
        <dbReference type="ARBA" id="ARBA00023136"/>
    </source>
</evidence>
<dbReference type="eggNOG" id="COG4662">
    <property type="taxonomic scope" value="Bacteria"/>
</dbReference>
<keyword evidence="2 5" id="KW-0812">Transmembrane</keyword>
<dbReference type="Gene3D" id="1.10.3720.10">
    <property type="entry name" value="MetI-like"/>
    <property type="match status" value="1"/>
</dbReference>
<dbReference type="CDD" id="cd06261">
    <property type="entry name" value="TM_PBP2"/>
    <property type="match status" value="1"/>
</dbReference>
<dbReference type="InterPro" id="IPR035906">
    <property type="entry name" value="MetI-like_sf"/>
</dbReference>